<dbReference type="EMBL" id="FNYW01000011">
    <property type="protein sequence ID" value="SEI69102.1"/>
    <property type="molecule type" value="Genomic_DNA"/>
</dbReference>
<keyword evidence="6 8" id="KW-1133">Transmembrane helix</keyword>
<evidence type="ECO:0000256" key="6">
    <source>
        <dbReference type="ARBA" id="ARBA00022989"/>
    </source>
</evidence>
<proteinExistence type="inferred from homology"/>
<evidence type="ECO:0000256" key="7">
    <source>
        <dbReference type="ARBA" id="ARBA00023136"/>
    </source>
</evidence>
<keyword evidence="7 8" id="KW-0472">Membrane</keyword>
<dbReference type="InterPro" id="IPR002758">
    <property type="entry name" value="Cation_antiport_E"/>
</dbReference>
<evidence type="ECO:0000256" key="4">
    <source>
        <dbReference type="ARBA" id="ARBA00022475"/>
    </source>
</evidence>
<evidence type="ECO:0000256" key="1">
    <source>
        <dbReference type="ARBA" id="ARBA00004651"/>
    </source>
</evidence>
<evidence type="ECO:0000256" key="3">
    <source>
        <dbReference type="ARBA" id="ARBA00022449"/>
    </source>
</evidence>
<gene>
    <name evidence="9" type="ORF">SAMN04488113_11120</name>
</gene>
<sequence>MTHIRLIFQGLLKNMGIILLLSIIWVILVEQFSVPTFFMGLVVSIIVVFFTNRFLLNDDYQRAYMLGPLTFLEYGLRLFKGIWFSGFSVIPHILSGEADVQIITCETKLKDELLITILANSITLTPGTVTVDKKGSRLQVLALNPPADDDDARDVIPYKLEKVLLRYENRIKERS</sequence>
<dbReference type="STRING" id="1130080.SAMN04488113_11120"/>
<evidence type="ECO:0000313" key="9">
    <source>
        <dbReference type="EMBL" id="SEI69102.1"/>
    </source>
</evidence>
<dbReference type="AlphaFoldDB" id="A0A1H6SZX9"/>
<keyword evidence="4" id="KW-1003">Cell membrane</keyword>
<dbReference type="OrthoDB" id="9800498at2"/>
<feature type="transmembrane region" description="Helical" evidence="8">
    <location>
        <begin position="34"/>
        <end position="56"/>
    </location>
</feature>
<dbReference type="GO" id="GO:0008324">
    <property type="term" value="F:monoatomic cation transmembrane transporter activity"/>
    <property type="evidence" value="ECO:0007669"/>
    <property type="project" value="InterPro"/>
</dbReference>
<dbReference type="GO" id="GO:0015297">
    <property type="term" value="F:antiporter activity"/>
    <property type="evidence" value="ECO:0007669"/>
    <property type="project" value="UniProtKB-KW"/>
</dbReference>
<keyword evidence="3" id="KW-0813">Transport</keyword>
<name>A0A1H6SZX9_9LACT</name>
<dbReference type="Proteomes" id="UP000198564">
    <property type="component" value="Unassembled WGS sequence"/>
</dbReference>
<protein>
    <submittedName>
        <fullName evidence="9">Multicomponent Na+:H+ antiporter subunit E</fullName>
    </submittedName>
</protein>
<evidence type="ECO:0000256" key="8">
    <source>
        <dbReference type="SAM" id="Phobius"/>
    </source>
</evidence>
<dbReference type="RefSeq" id="WP_091633944.1">
    <property type="nucleotide sequence ID" value="NZ_FNYW01000011.1"/>
</dbReference>
<dbReference type="PANTHER" id="PTHR34584">
    <property type="entry name" value="NA(+)/H(+) ANTIPORTER SUBUNIT E1"/>
    <property type="match status" value="1"/>
</dbReference>
<organism evidence="9 10">
    <name type="scientific">Alkalibacterium gilvum</name>
    <dbReference type="NCBI Taxonomy" id="1130080"/>
    <lineage>
        <taxon>Bacteria</taxon>
        <taxon>Bacillati</taxon>
        <taxon>Bacillota</taxon>
        <taxon>Bacilli</taxon>
        <taxon>Lactobacillales</taxon>
        <taxon>Carnobacteriaceae</taxon>
        <taxon>Alkalibacterium</taxon>
    </lineage>
</organism>
<evidence type="ECO:0000313" key="10">
    <source>
        <dbReference type="Proteomes" id="UP000198564"/>
    </source>
</evidence>
<comment type="subcellular location">
    <subcellularLocation>
        <location evidence="1">Cell membrane</location>
        <topology evidence="1">Multi-pass membrane protein</topology>
    </subcellularLocation>
</comment>
<reference evidence="10" key="1">
    <citation type="submission" date="2016-10" db="EMBL/GenBank/DDBJ databases">
        <authorList>
            <person name="Varghese N."/>
            <person name="Submissions S."/>
        </authorList>
    </citation>
    <scope>NUCLEOTIDE SEQUENCE [LARGE SCALE GENOMIC DNA]</scope>
    <source>
        <strain evidence="10">DSM 25751</strain>
    </source>
</reference>
<dbReference type="Pfam" id="PF01899">
    <property type="entry name" value="MNHE"/>
    <property type="match status" value="1"/>
</dbReference>
<keyword evidence="3" id="KW-0050">Antiport</keyword>
<feature type="transmembrane region" description="Helical" evidence="8">
    <location>
        <begin position="12"/>
        <end position="28"/>
    </location>
</feature>
<evidence type="ECO:0000256" key="5">
    <source>
        <dbReference type="ARBA" id="ARBA00022692"/>
    </source>
</evidence>
<accession>A0A1H6SZX9</accession>
<comment type="similarity">
    <text evidence="2">Belongs to the CPA3 antiporters (TC 2.A.63) subunit E family.</text>
</comment>
<dbReference type="GO" id="GO:0005886">
    <property type="term" value="C:plasma membrane"/>
    <property type="evidence" value="ECO:0007669"/>
    <property type="project" value="UniProtKB-SubCell"/>
</dbReference>
<keyword evidence="10" id="KW-1185">Reference proteome</keyword>
<dbReference type="PANTHER" id="PTHR34584:SF1">
    <property type="entry name" value="NA(+)_H(+) ANTIPORTER SUBUNIT E1"/>
    <property type="match status" value="1"/>
</dbReference>
<keyword evidence="5 8" id="KW-0812">Transmembrane</keyword>
<evidence type="ECO:0000256" key="2">
    <source>
        <dbReference type="ARBA" id="ARBA00006228"/>
    </source>
</evidence>